<proteinExistence type="predicted"/>
<evidence type="ECO:0000313" key="1">
    <source>
        <dbReference type="EMBL" id="JAD17892.1"/>
    </source>
</evidence>
<protein>
    <submittedName>
        <fullName evidence="1">Uncharacterized protein</fullName>
    </submittedName>
</protein>
<accession>A0A0A8Y2D2</accession>
<dbReference type="AlphaFoldDB" id="A0A0A8Y2D2"/>
<sequence>MLFMMDQQDRTFLFIPLTRMTDCLLPRRSKWHPRKVLLIWLKQYPISDSYSLVCHRA</sequence>
<reference evidence="1" key="2">
    <citation type="journal article" date="2015" name="Data Brief">
        <title>Shoot transcriptome of the giant reed, Arundo donax.</title>
        <authorList>
            <person name="Barrero R.A."/>
            <person name="Guerrero F.D."/>
            <person name="Moolhuijzen P."/>
            <person name="Goolsby J.A."/>
            <person name="Tidwell J."/>
            <person name="Bellgard S.E."/>
            <person name="Bellgard M.I."/>
        </authorList>
    </citation>
    <scope>NUCLEOTIDE SEQUENCE</scope>
    <source>
        <tissue evidence="1">Shoot tissue taken approximately 20 cm above the soil surface</tissue>
    </source>
</reference>
<dbReference type="EMBL" id="GBRH01280003">
    <property type="protein sequence ID" value="JAD17892.1"/>
    <property type="molecule type" value="Transcribed_RNA"/>
</dbReference>
<organism evidence="1">
    <name type="scientific">Arundo donax</name>
    <name type="common">Giant reed</name>
    <name type="synonym">Donax arundinaceus</name>
    <dbReference type="NCBI Taxonomy" id="35708"/>
    <lineage>
        <taxon>Eukaryota</taxon>
        <taxon>Viridiplantae</taxon>
        <taxon>Streptophyta</taxon>
        <taxon>Embryophyta</taxon>
        <taxon>Tracheophyta</taxon>
        <taxon>Spermatophyta</taxon>
        <taxon>Magnoliopsida</taxon>
        <taxon>Liliopsida</taxon>
        <taxon>Poales</taxon>
        <taxon>Poaceae</taxon>
        <taxon>PACMAD clade</taxon>
        <taxon>Arundinoideae</taxon>
        <taxon>Arundineae</taxon>
        <taxon>Arundo</taxon>
    </lineage>
</organism>
<reference evidence="1" key="1">
    <citation type="submission" date="2014-09" db="EMBL/GenBank/DDBJ databases">
        <authorList>
            <person name="Magalhaes I.L.F."/>
            <person name="Oliveira U."/>
            <person name="Santos F.R."/>
            <person name="Vidigal T.H.D.A."/>
            <person name="Brescovit A.D."/>
            <person name="Santos A.J."/>
        </authorList>
    </citation>
    <scope>NUCLEOTIDE SEQUENCE</scope>
    <source>
        <tissue evidence="1">Shoot tissue taken approximately 20 cm above the soil surface</tissue>
    </source>
</reference>
<name>A0A0A8Y2D2_ARUDO</name>